<organism evidence="2 3">
    <name type="scientific">Lysinibacillus sphaericus OT4b.31</name>
    <dbReference type="NCBI Taxonomy" id="1285586"/>
    <lineage>
        <taxon>Bacteria</taxon>
        <taxon>Bacillati</taxon>
        <taxon>Bacillota</taxon>
        <taxon>Bacilli</taxon>
        <taxon>Bacillales</taxon>
        <taxon>Bacillaceae</taxon>
        <taxon>Lysinibacillus</taxon>
    </lineage>
</organism>
<evidence type="ECO:0000259" key="1">
    <source>
        <dbReference type="PROSITE" id="PS51186"/>
    </source>
</evidence>
<dbReference type="InterPro" id="IPR016181">
    <property type="entry name" value="Acyl_CoA_acyltransferase"/>
</dbReference>
<comment type="caution">
    <text evidence="2">The sequence shown here is derived from an EMBL/GenBank/DDBJ whole genome shotgun (WGS) entry which is preliminary data.</text>
</comment>
<dbReference type="CDD" id="cd04301">
    <property type="entry name" value="NAT_SF"/>
    <property type="match status" value="1"/>
</dbReference>
<dbReference type="Gene3D" id="3.40.630.30">
    <property type="match status" value="1"/>
</dbReference>
<name>R7ZAK6_LYSSH</name>
<dbReference type="PANTHER" id="PTHR41700:SF1">
    <property type="entry name" value="N-ACETYLTRANSFERASE DOMAIN-CONTAINING PROTEIN"/>
    <property type="match status" value="1"/>
</dbReference>
<dbReference type="eggNOG" id="COG3375">
    <property type="taxonomic scope" value="Bacteria"/>
</dbReference>
<dbReference type="EMBL" id="AQPX01000024">
    <property type="protein sequence ID" value="EON71162.1"/>
    <property type="molecule type" value="Genomic_DNA"/>
</dbReference>
<dbReference type="PANTHER" id="PTHR41700">
    <property type="entry name" value="GCN5-RELATED N-ACETYLTRANSFERASE"/>
    <property type="match status" value="1"/>
</dbReference>
<evidence type="ECO:0000313" key="3">
    <source>
        <dbReference type="Proteomes" id="UP000013911"/>
    </source>
</evidence>
<accession>R7ZAK6</accession>
<reference evidence="2 3" key="1">
    <citation type="submission" date="2013-04" db="EMBL/GenBank/DDBJ databases">
        <title>Draft genome of the heavy metal tolerant bacterium Lysinibacillus sphaericus strain OT4b.31.</title>
        <authorList>
            <person name="Pena-Montenegro T.D."/>
            <person name="Dussan J."/>
        </authorList>
    </citation>
    <scope>NUCLEOTIDE SEQUENCE [LARGE SCALE GENOMIC DNA]</scope>
    <source>
        <strain evidence="2 3">OT4b.31</strain>
    </source>
</reference>
<dbReference type="SUPFAM" id="SSF55729">
    <property type="entry name" value="Acyl-CoA N-acyltransferases (Nat)"/>
    <property type="match status" value="1"/>
</dbReference>
<dbReference type="RefSeq" id="WP_010860380.1">
    <property type="nucleotide sequence ID" value="NZ_KB933398.1"/>
</dbReference>
<dbReference type="PATRIC" id="fig|1285586.5.peg.3605"/>
<dbReference type="InterPro" id="IPR000182">
    <property type="entry name" value="GNAT_dom"/>
</dbReference>
<dbReference type="PROSITE" id="PS51186">
    <property type="entry name" value="GNAT"/>
    <property type="match status" value="1"/>
</dbReference>
<gene>
    <name evidence="2" type="ORF">H131_17261</name>
</gene>
<feature type="domain" description="N-acetyltransferase" evidence="1">
    <location>
        <begin position="7"/>
        <end position="166"/>
    </location>
</feature>
<dbReference type="InterPro" id="IPR038764">
    <property type="entry name" value="GNAT_N_AcTrfase_prd"/>
</dbReference>
<evidence type="ECO:0000313" key="2">
    <source>
        <dbReference type="EMBL" id="EON71162.1"/>
    </source>
</evidence>
<dbReference type="HOGENOM" id="CLU_061573_1_0_9"/>
<dbReference type="AlphaFoldDB" id="R7ZAK6"/>
<dbReference type="Pfam" id="PF00583">
    <property type="entry name" value="Acetyltransf_1"/>
    <property type="match status" value="1"/>
</dbReference>
<dbReference type="GO" id="GO:0016747">
    <property type="term" value="F:acyltransferase activity, transferring groups other than amino-acyl groups"/>
    <property type="evidence" value="ECO:0007669"/>
    <property type="project" value="InterPro"/>
</dbReference>
<sequence length="275" mass="32027">MMLEKVCIKKVITPVEIAKVQHLNAEIWGSQAIPSHQLLAAVQNGGLLLGAYLEGRLIGFNYCFVGYQEGEMYLHSHMIGVEKTYREQGVGELLKHAQQEYAKENGFQLVRWVFDPLETRMANLSFLKLNAVSYQYKTDYYGPLQDDFNDGLPSDRLAVEWWIERKHVDDCLDEFAESAEEIVSWSMTVDGLPVLDKDGEFQRDQVFIREAYLLAIPQYLQKMKVESPKLAEDWRYKVRTILTTLFEQEYAIVRVKKHKEYVNFYLLVRRSLLAL</sequence>
<dbReference type="Proteomes" id="UP000013911">
    <property type="component" value="Unassembled WGS sequence"/>
</dbReference>
<proteinExistence type="predicted"/>
<protein>
    <recommendedName>
        <fullName evidence="1">N-acetyltransferase domain-containing protein</fullName>
    </recommendedName>
</protein>